<dbReference type="Proteomes" id="UP000308600">
    <property type="component" value="Unassembled WGS sequence"/>
</dbReference>
<proteinExistence type="predicted"/>
<organism evidence="1 2">
    <name type="scientific">Pluteus cervinus</name>
    <dbReference type="NCBI Taxonomy" id="181527"/>
    <lineage>
        <taxon>Eukaryota</taxon>
        <taxon>Fungi</taxon>
        <taxon>Dikarya</taxon>
        <taxon>Basidiomycota</taxon>
        <taxon>Agaricomycotina</taxon>
        <taxon>Agaricomycetes</taxon>
        <taxon>Agaricomycetidae</taxon>
        <taxon>Agaricales</taxon>
        <taxon>Pluteineae</taxon>
        <taxon>Pluteaceae</taxon>
        <taxon>Pluteus</taxon>
    </lineage>
</organism>
<sequence length="334" mass="37524">MGTDQLWTVERQRDRIASLLGMEQLCDTPSADLPAAHSVWLGDGLGIPMGVLEHTNPVAKSDYDVSLQATIAIKYYWDSEGLTPKAVPFDHLPYSIAFPDSEEGHATYFECDKALAGYPLKSAYLAHLKDKPDHKLIVKFVRQYGVEVHRILAEKGNAPKLHYFGPLTTAHGSTSSESTGPYRMVVMDYVEEYKQSRPSSQSAPHIPEYPGSFLQIQSALEDLHRAGLVLGDLRREGIRFDKNGVVKFLNFEWAGRYDRKVIRKLSRHSRFEVVPGPENGESGSMRYPKLPSTDCFVDGQGRPCGWPNGVEDFAEVRPEHDNAMLLSLPESYWR</sequence>
<keyword evidence="2" id="KW-1185">Reference proteome</keyword>
<evidence type="ECO:0000313" key="1">
    <source>
        <dbReference type="EMBL" id="TFK65945.1"/>
    </source>
</evidence>
<dbReference type="EMBL" id="ML208420">
    <property type="protein sequence ID" value="TFK65945.1"/>
    <property type="molecule type" value="Genomic_DNA"/>
</dbReference>
<name>A0ACD3AKF3_9AGAR</name>
<gene>
    <name evidence="1" type="ORF">BDN72DRAFT_173154</name>
</gene>
<accession>A0ACD3AKF3</accession>
<reference evidence="1 2" key="1">
    <citation type="journal article" date="2019" name="Nat. Ecol. Evol.">
        <title>Megaphylogeny resolves global patterns of mushroom evolution.</title>
        <authorList>
            <person name="Varga T."/>
            <person name="Krizsan K."/>
            <person name="Foldi C."/>
            <person name="Dima B."/>
            <person name="Sanchez-Garcia M."/>
            <person name="Sanchez-Ramirez S."/>
            <person name="Szollosi G.J."/>
            <person name="Szarkandi J.G."/>
            <person name="Papp V."/>
            <person name="Albert L."/>
            <person name="Andreopoulos W."/>
            <person name="Angelini C."/>
            <person name="Antonin V."/>
            <person name="Barry K.W."/>
            <person name="Bougher N.L."/>
            <person name="Buchanan P."/>
            <person name="Buyck B."/>
            <person name="Bense V."/>
            <person name="Catcheside P."/>
            <person name="Chovatia M."/>
            <person name="Cooper J."/>
            <person name="Damon W."/>
            <person name="Desjardin D."/>
            <person name="Finy P."/>
            <person name="Geml J."/>
            <person name="Haridas S."/>
            <person name="Hughes K."/>
            <person name="Justo A."/>
            <person name="Karasinski D."/>
            <person name="Kautmanova I."/>
            <person name="Kiss B."/>
            <person name="Kocsube S."/>
            <person name="Kotiranta H."/>
            <person name="LaButti K.M."/>
            <person name="Lechner B.E."/>
            <person name="Liimatainen K."/>
            <person name="Lipzen A."/>
            <person name="Lukacs Z."/>
            <person name="Mihaltcheva S."/>
            <person name="Morgado L.N."/>
            <person name="Niskanen T."/>
            <person name="Noordeloos M.E."/>
            <person name="Ohm R.A."/>
            <person name="Ortiz-Santana B."/>
            <person name="Ovrebo C."/>
            <person name="Racz N."/>
            <person name="Riley R."/>
            <person name="Savchenko A."/>
            <person name="Shiryaev A."/>
            <person name="Soop K."/>
            <person name="Spirin V."/>
            <person name="Szebenyi C."/>
            <person name="Tomsovsky M."/>
            <person name="Tulloss R.E."/>
            <person name="Uehling J."/>
            <person name="Grigoriev I.V."/>
            <person name="Vagvolgyi C."/>
            <person name="Papp T."/>
            <person name="Martin F.M."/>
            <person name="Miettinen O."/>
            <person name="Hibbett D.S."/>
            <person name="Nagy L.G."/>
        </authorList>
    </citation>
    <scope>NUCLEOTIDE SEQUENCE [LARGE SCALE GENOMIC DNA]</scope>
    <source>
        <strain evidence="1 2">NL-1719</strain>
    </source>
</reference>
<protein>
    <submittedName>
        <fullName evidence="1">Uncharacterized protein</fullName>
    </submittedName>
</protein>
<evidence type="ECO:0000313" key="2">
    <source>
        <dbReference type="Proteomes" id="UP000308600"/>
    </source>
</evidence>